<evidence type="ECO:0000256" key="8">
    <source>
        <dbReference type="RuleBase" id="RU000672"/>
    </source>
</evidence>
<accession>A0AAE0RXT0</accession>
<keyword evidence="3 6" id="KW-0801">TPQ</keyword>
<dbReference type="InterPro" id="IPR000269">
    <property type="entry name" value="Cu_amine_oxidase"/>
</dbReference>
<keyword evidence="5 8" id="KW-0186">Copper</keyword>
<reference evidence="12" key="1">
    <citation type="journal article" date="2021" name="Genome Biol. Evol.">
        <title>A High-Quality Reference Genome for a Parasitic Bivalve with Doubly Uniparental Inheritance (Bivalvia: Unionida).</title>
        <authorList>
            <person name="Smith C.H."/>
        </authorList>
    </citation>
    <scope>NUCLEOTIDE SEQUENCE</scope>
    <source>
        <strain evidence="12">CHS0354</strain>
    </source>
</reference>
<feature type="modified residue" description="2',4',5'-topaquinone" evidence="7">
    <location>
        <position position="528"/>
    </location>
</feature>
<keyword evidence="13" id="KW-1185">Reference proteome</keyword>
<dbReference type="GO" id="GO:0008131">
    <property type="term" value="F:primary methylamine oxidase activity"/>
    <property type="evidence" value="ECO:0007669"/>
    <property type="project" value="InterPro"/>
</dbReference>
<dbReference type="InterPro" id="IPR015800">
    <property type="entry name" value="Cu_amine_oxidase_N2"/>
</dbReference>
<dbReference type="PRINTS" id="PR00766">
    <property type="entry name" value="CUDAOXIDASE"/>
</dbReference>
<comment type="PTM">
    <text evidence="7 8">Topaquinone (TPQ) is generated by copper-dependent autoxidation of a specific tyrosyl residue.</text>
</comment>
<sequence length="868" mass="98860">MVDNPGFNENSGNSSAGKYIVEQRAQKAKKCCNFLSHFLVLLVFIVGLVGGILIGIYAYHGSISNSLCLNQSYQHTDGQAKTTTIPTPNVEHCPNRNPKDDTPYESTLFAPLTINEMKKVSEILWQRSYITTIDRAPRSLKESFILYMYLHPPKKEDAIKYLYNNGTKPGRYARVHIQRGAEQVPDIMEYKVGPLESISGVTVTPLTSSGEIHFNSRPFDSVEVNALNDILRTDMKALETLMRNSFDGATYPEDLYIFYDNGPPGMKGTERETRFIIGFGTLEDENVLYLLPLSGTVHSPGTNVSEWYPHSYYYLNQGPYRTVSDLLSAYNNNIIRKVRLPAGYRNTLRKKLYPKRDIYLPLREYADQPGARSYMPQGPRFSISGTKVKWMDWSFHISGGQLKGPALFDINFKGSRIAYELAVNDISLVYGMDSSGHNSIVYMDATYGIMGGDTPTTILRDVDCPSYAAVLNTSYWDSAEQKAVDMESICIFEADEQEALWRHYTSSFAGGIRNRHLIVRVPVVIGNYDYTFDFHFYLDGKIYSKGKATGYILSSFWDENNPHAGKDKTRDAFGYRVSDFHTGPIHDHMFGFKVDLDVIDSSNSVEIIHWKAGDILDALRTQSNITQVPPYFIYNQTRYLEYETLQREVGYRLNYDNQKFFVVVNENKRNSWGVKRGYLIAPLATGLLHIFAKAEFRPIGNSYKLRYRYKQLHEEAKMAKEMVTFTNCINIQSDIKQGAQSIPEAHPAMKALSFSKYHISVTKRKEEESFLSSIYDINRLDDPKGYFDLMLDNESIVNEDIVNWVTVGFLHIPTSEDVPMTTRVESGFILKPFNFFDTTASFDMPQYTEDQGKSEREPAFAACIEPKP</sequence>
<dbReference type="InterPro" id="IPR036460">
    <property type="entry name" value="Cu_amine_oxidase_C_sf"/>
</dbReference>
<dbReference type="InterPro" id="IPR015798">
    <property type="entry name" value="Cu_amine_oxidase_C"/>
</dbReference>
<comment type="similarity">
    <text evidence="1 8">Belongs to the copper/topaquinone oxidase family.</text>
</comment>
<dbReference type="Pfam" id="PF01179">
    <property type="entry name" value="Cu_amine_oxid"/>
    <property type="match status" value="2"/>
</dbReference>
<dbReference type="SUPFAM" id="SSF49998">
    <property type="entry name" value="Amine oxidase catalytic domain"/>
    <property type="match status" value="2"/>
</dbReference>
<evidence type="ECO:0000256" key="2">
    <source>
        <dbReference type="ARBA" id="ARBA00022723"/>
    </source>
</evidence>
<keyword evidence="2 8" id="KW-0479">Metal-binding</keyword>
<dbReference type="Pfam" id="PF02727">
    <property type="entry name" value="Cu_amine_oxidN2"/>
    <property type="match status" value="1"/>
</dbReference>
<gene>
    <name evidence="12" type="ORF">CHS0354_031830</name>
</gene>
<keyword evidence="9" id="KW-0472">Membrane</keyword>
<evidence type="ECO:0000256" key="6">
    <source>
        <dbReference type="PIRSR" id="PIRSR600269-50"/>
    </source>
</evidence>
<protein>
    <recommendedName>
        <fullName evidence="8">Amine oxidase</fullName>
        <ecNumber evidence="8">1.4.3.-</ecNumber>
    </recommendedName>
</protein>
<dbReference type="Proteomes" id="UP001195483">
    <property type="component" value="Unassembled WGS sequence"/>
</dbReference>
<evidence type="ECO:0000256" key="5">
    <source>
        <dbReference type="ARBA" id="ARBA00023008"/>
    </source>
</evidence>
<keyword evidence="9" id="KW-0812">Transmembrane</keyword>
<dbReference type="AlphaFoldDB" id="A0AAE0RXT0"/>
<evidence type="ECO:0000313" key="12">
    <source>
        <dbReference type="EMBL" id="KAK3581495.1"/>
    </source>
</evidence>
<dbReference type="EC" id="1.4.3.-" evidence="8"/>
<evidence type="ECO:0000256" key="3">
    <source>
        <dbReference type="ARBA" id="ARBA00022772"/>
    </source>
</evidence>
<feature type="domain" description="Copper amine oxidase catalytic" evidence="10">
    <location>
        <begin position="742"/>
        <end position="840"/>
    </location>
</feature>
<dbReference type="GO" id="GO:0005886">
    <property type="term" value="C:plasma membrane"/>
    <property type="evidence" value="ECO:0007669"/>
    <property type="project" value="TreeGrafter"/>
</dbReference>
<evidence type="ECO:0000313" key="13">
    <source>
        <dbReference type="Proteomes" id="UP001195483"/>
    </source>
</evidence>
<dbReference type="EMBL" id="JAEAOA010001897">
    <property type="protein sequence ID" value="KAK3581495.1"/>
    <property type="molecule type" value="Genomic_DNA"/>
</dbReference>
<dbReference type="SUPFAM" id="SSF54416">
    <property type="entry name" value="Amine oxidase N-terminal region"/>
    <property type="match status" value="1"/>
</dbReference>
<dbReference type="Gene3D" id="2.70.98.20">
    <property type="entry name" value="Copper amine oxidase, catalytic domain"/>
    <property type="match status" value="2"/>
</dbReference>
<keyword evidence="9" id="KW-1133">Transmembrane helix</keyword>
<reference evidence="12" key="3">
    <citation type="submission" date="2023-05" db="EMBL/GenBank/DDBJ databases">
        <authorList>
            <person name="Smith C.H."/>
        </authorList>
    </citation>
    <scope>NUCLEOTIDE SEQUENCE</scope>
    <source>
        <strain evidence="12">CHS0354</strain>
        <tissue evidence="12">Mantle</tissue>
    </source>
</reference>
<dbReference type="PANTHER" id="PTHR10638:SF20">
    <property type="entry name" value="AMINE OXIDASE"/>
    <property type="match status" value="1"/>
</dbReference>
<proteinExistence type="inferred from homology"/>
<evidence type="ECO:0000256" key="4">
    <source>
        <dbReference type="ARBA" id="ARBA00023002"/>
    </source>
</evidence>
<organism evidence="12 13">
    <name type="scientific">Potamilus streckersoni</name>
    <dbReference type="NCBI Taxonomy" id="2493646"/>
    <lineage>
        <taxon>Eukaryota</taxon>
        <taxon>Metazoa</taxon>
        <taxon>Spiralia</taxon>
        <taxon>Lophotrochozoa</taxon>
        <taxon>Mollusca</taxon>
        <taxon>Bivalvia</taxon>
        <taxon>Autobranchia</taxon>
        <taxon>Heteroconchia</taxon>
        <taxon>Palaeoheterodonta</taxon>
        <taxon>Unionida</taxon>
        <taxon>Unionoidea</taxon>
        <taxon>Unionidae</taxon>
        <taxon>Ambleminae</taxon>
        <taxon>Lampsilini</taxon>
        <taxon>Potamilus</taxon>
    </lineage>
</organism>
<feature type="active site" description="Proton acceptor" evidence="6">
    <location>
        <position position="444"/>
    </location>
</feature>
<name>A0AAE0RXT0_9BIVA</name>
<evidence type="ECO:0000259" key="11">
    <source>
        <dbReference type="Pfam" id="PF02727"/>
    </source>
</evidence>
<dbReference type="InterPro" id="IPR016182">
    <property type="entry name" value="Cu_amine_oxidase_N-reg"/>
</dbReference>
<feature type="domain" description="Copper amine oxidase N2-terminal" evidence="11">
    <location>
        <begin position="116"/>
        <end position="197"/>
    </location>
</feature>
<reference evidence="12" key="2">
    <citation type="journal article" date="2021" name="Genome Biol. Evol.">
        <title>Developing a high-quality reference genome for a parasitic bivalve with doubly uniparental inheritance (Bivalvia: Unionida).</title>
        <authorList>
            <person name="Smith C.H."/>
        </authorList>
    </citation>
    <scope>NUCLEOTIDE SEQUENCE</scope>
    <source>
        <strain evidence="12">CHS0354</strain>
        <tissue evidence="12">Mantle</tissue>
    </source>
</reference>
<evidence type="ECO:0000259" key="10">
    <source>
        <dbReference type="Pfam" id="PF01179"/>
    </source>
</evidence>
<dbReference type="GO" id="GO:0009308">
    <property type="term" value="P:amine metabolic process"/>
    <property type="evidence" value="ECO:0007669"/>
    <property type="project" value="UniProtKB-UniRule"/>
</dbReference>
<evidence type="ECO:0000256" key="1">
    <source>
        <dbReference type="ARBA" id="ARBA00007983"/>
    </source>
</evidence>
<comment type="caution">
    <text evidence="12">The sequence shown here is derived from an EMBL/GenBank/DDBJ whole genome shotgun (WGS) entry which is preliminary data.</text>
</comment>
<feature type="transmembrane region" description="Helical" evidence="9">
    <location>
        <begin position="34"/>
        <end position="59"/>
    </location>
</feature>
<dbReference type="PANTHER" id="PTHR10638">
    <property type="entry name" value="COPPER AMINE OXIDASE"/>
    <property type="match status" value="1"/>
</dbReference>
<comment type="cofactor">
    <cofactor evidence="8">
        <name>Cu cation</name>
        <dbReference type="ChEBI" id="CHEBI:23378"/>
    </cofactor>
    <text evidence="8">Contains 1 topaquinone per subunit.</text>
</comment>
<keyword evidence="4 8" id="KW-0560">Oxidoreductase</keyword>
<dbReference type="GO" id="GO:0005507">
    <property type="term" value="F:copper ion binding"/>
    <property type="evidence" value="ECO:0007669"/>
    <property type="project" value="InterPro"/>
</dbReference>
<evidence type="ECO:0000256" key="9">
    <source>
        <dbReference type="SAM" id="Phobius"/>
    </source>
</evidence>
<feature type="active site" description="Schiff-base intermediate with substrate; via topaquinone" evidence="6">
    <location>
        <position position="528"/>
    </location>
</feature>
<dbReference type="Gene3D" id="3.10.450.40">
    <property type="match status" value="2"/>
</dbReference>
<evidence type="ECO:0000256" key="7">
    <source>
        <dbReference type="PIRSR" id="PIRSR600269-51"/>
    </source>
</evidence>
<dbReference type="PROSITE" id="PS01165">
    <property type="entry name" value="COPPER_AMINE_OXID_2"/>
    <property type="match status" value="1"/>
</dbReference>
<dbReference type="GO" id="GO:0048038">
    <property type="term" value="F:quinone binding"/>
    <property type="evidence" value="ECO:0007669"/>
    <property type="project" value="InterPro"/>
</dbReference>
<feature type="domain" description="Copper amine oxidase catalytic" evidence="10">
    <location>
        <begin position="373"/>
        <end position="683"/>
    </location>
</feature>
<dbReference type="InterPro" id="IPR049947">
    <property type="entry name" value="Cu_Am_Ox_Cu-bd"/>
</dbReference>